<dbReference type="PANTHER" id="PTHR43752">
    <property type="entry name" value="BNR/ASP-BOX REPEAT FAMILY PROTEIN"/>
    <property type="match status" value="1"/>
</dbReference>
<evidence type="ECO:0000256" key="1">
    <source>
        <dbReference type="SAM" id="MobiDB-lite"/>
    </source>
</evidence>
<feature type="region of interest" description="Disordered" evidence="1">
    <location>
        <begin position="545"/>
        <end position="584"/>
    </location>
</feature>
<dbReference type="Gene3D" id="2.120.10.10">
    <property type="match status" value="1"/>
</dbReference>
<feature type="chain" id="PRO_5043841550" description="Sialidase domain-containing protein" evidence="2">
    <location>
        <begin position="22"/>
        <end position="629"/>
    </location>
</feature>
<dbReference type="Proteomes" id="UP001314263">
    <property type="component" value="Unassembled WGS sequence"/>
</dbReference>
<dbReference type="InterPro" id="IPR036278">
    <property type="entry name" value="Sialidase_sf"/>
</dbReference>
<dbReference type="PANTHER" id="PTHR43752:SF2">
    <property type="entry name" value="BNR_ASP-BOX REPEAT FAMILY PROTEIN"/>
    <property type="match status" value="1"/>
</dbReference>
<gene>
    <name evidence="4" type="ORF">CVIRNUC_009779</name>
</gene>
<proteinExistence type="predicted"/>
<reference evidence="4 5" key="1">
    <citation type="submission" date="2023-10" db="EMBL/GenBank/DDBJ databases">
        <authorList>
            <person name="Maclean D."/>
            <person name="Macfadyen A."/>
        </authorList>
    </citation>
    <scope>NUCLEOTIDE SEQUENCE [LARGE SCALE GENOMIC DNA]</scope>
</reference>
<evidence type="ECO:0000256" key="2">
    <source>
        <dbReference type="SAM" id="SignalP"/>
    </source>
</evidence>
<dbReference type="CDD" id="cd15482">
    <property type="entry name" value="Sialidase_non-viral"/>
    <property type="match status" value="1"/>
</dbReference>
<sequence>MWLRWLLLTASLATTLQPSWAQNVTYRWVYRNPFSILDPAAVDQGRGSRNGSVNSFTSDIRRTYSPRLRYNHMATLAHLPNGSIAAQWQGVGKWFEGAQGQSVYWAVSNDSGLTWGPTQVMIPSPDTLPLWGPVVHTQNGTMHAWYSKSHAACQLPTEGGIGWAPGGDLLYSTSANGGQTWSNATAIIPYHTDGGIAKLSCNGVSLTRDGKWVLPIWREIGGGAPCQQVSKSTKALHGVASVLISGNQGANFTEAMVPKTNRTWMIENAVARYTDPDNGTDMHVQLFRTRTGTTMQSWSADDGATWSFPVNSTLPNPNSRMDVIAIPNNTLVVAYNDSPNKRSPLRLATSTDGGLTWVKAAVIENDPEGSFHYPALLYDAKKDLVMVVYTVSYPPRLVPVSLVLPTLDETAAQAPGLAPTAAPPATAAEPTVKAASVSAQAPAAAAGAGASSSAAGIATGRPASMNPSAGAADTSSTGRRLLANFGAGAMLASVAGQTGFREQLQGLEASESERNAALALQHADRLAAHGYQQVPGLPGYVLEPDDRGVQGLSADADDEDSPRGSGSVRGRSMLESGAEREGRLLTHQERRMLKEKFIKEQSNFGRVNYGMRVAWVDRQALVNGEVVPK</sequence>
<dbReference type="EMBL" id="CAUYUE010000015">
    <property type="protein sequence ID" value="CAK0786566.1"/>
    <property type="molecule type" value="Genomic_DNA"/>
</dbReference>
<accession>A0AAV1IID0</accession>
<keyword evidence="2" id="KW-0732">Signal</keyword>
<evidence type="ECO:0000313" key="5">
    <source>
        <dbReference type="Proteomes" id="UP001314263"/>
    </source>
</evidence>
<dbReference type="SUPFAM" id="SSF50939">
    <property type="entry name" value="Sialidases"/>
    <property type="match status" value="1"/>
</dbReference>
<protein>
    <recommendedName>
        <fullName evidence="3">Sialidase domain-containing protein</fullName>
    </recommendedName>
</protein>
<comment type="caution">
    <text evidence="4">The sequence shown here is derived from an EMBL/GenBank/DDBJ whole genome shotgun (WGS) entry which is preliminary data.</text>
</comment>
<name>A0AAV1IID0_9CHLO</name>
<organism evidence="4 5">
    <name type="scientific">Coccomyxa viridis</name>
    <dbReference type="NCBI Taxonomy" id="1274662"/>
    <lineage>
        <taxon>Eukaryota</taxon>
        <taxon>Viridiplantae</taxon>
        <taxon>Chlorophyta</taxon>
        <taxon>core chlorophytes</taxon>
        <taxon>Trebouxiophyceae</taxon>
        <taxon>Trebouxiophyceae incertae sedis</taxon>
        <taxon>Coccomyxaceae</taxon>
        <taxon>Coccomyxa</taxon>
    </lineage>
</organism>
<dbReference type="InterPro" id="IPR011040">
    <property type="entry name" value="Sialidase"/>
</dbReference>
<keyword evidence="5" id="KW-1185">Reference proteome</keyword>
<dbReference type="Pfam" id="PF13088">
    <property type="entry name" value="BNR_2"/>
    <property type="match status" value="1"/>
</dbReference>
<feature type="signal peptide" evidence="2">
    <location>
        <begin position="1"/>
        <end position="21"/>
    </location>
</feature>
<evidence type="ECO:0000313" key="4">
    <source>
        <dbReference type="EMBL" id="CAK0786566.1"/>
    </source>
</evidence>
<feature type="domain" description="Sialidase" evidence="3">
    <location>
        <begin position="82"/>
        <end position="380"/>
    </location>
</feature>
<evidence type="ECO:0000259" key="3">
    <source>
        <dbReference type="Pfam" id="PF13088"/>
    </source>
</evidence>
<dbReference type="AlphaFoldDB" id="A0AAV1IID0"/>